<dbReference type="RefSeq" id="XP_033445186.1">
    <property type="nucleotide sequence ID" value="XM_033598267.1"/>
</dbReference>
<dbReference type="Proteomes" id="UP000800082">
    <property type="component" value="Unassembled WGS sequence"/>
</dbReference>
<evidence type="ECO:0000256" key="1">
    <source>
        <dbReference type="SAM" id="MobiDB-lite"/>
    </source>
</evidence>
<keyword evidence="2" id="KW-0472">Membrane</keyword>
<name>A0A6A5RCX0_9PLEO</name>
<evidence type="ECO:0000313" key="4">
    <source>
        <dbReference type="Proteomes" id="UP000800082"/>
    </source>
</evidence>
<feature type="region of interest" description="Disordered" evidence="1">
    <location>
        <begin position="238"/>
        <end position="257"/>
    </location>
</feature>
<evidence type="ECO:0000256" key="2">
    <source>
        <dbReference type="SAM" id="Phobius"/>
    </source>
</evidence>
<feature type="transmembrane region" description="Helical" evidence="2">
    <location>
        <begin position="109"/>
        <end position="134"/>
    </location>
</feature>
<dbReference type="OrthoDB" id="3798381at2759"/>
<organism evidence="3 4">
    <name type="scientific">Didymella exigua CBS 183.55</name>
    <dbReference type="NCBI Taxonomy" id="1150837"/>
    <lineage>
        <taxon>Eukaryota</taxon>
        <taxon>Fungi</taxon>
        <taxon>Dikarya</taxon>
        <taxon>Ascomycota</taxon>
        <taxon>Pezizomycotina</taxon>
        <taxon>Dothideomycetes</taxon>
        <taxon>Pleosporomycetidae</taxon>
        <taxon>Pleosporales</taxon>
        <taxon>Pleosporineae</taxon>
        <taxon>Didymellaceae</taxon>
        <taxon>Didymella</taxon>
    </lineage>
</organism>
<dbReference type="AlphaFoldDB" id="A0A6A5RCX0"/>
<dbReference type="GeneID" id="54355934"/>
<proteinExistence type="predicted"/>
<accession>A0A6A5RCX0</accession>
<feature type="compositionally biased region" description="Basic residues" evidence="1">
    <location>
        <begin position="207"/>
        <end position="216"/>
    </location>
</feature>
<reference evidence="3" key="1">
    <citation type="journal article" date="2020" name="Stud. Mycol.">
        <title>101 Dothideomycetes genomes: a test case for predicting lifestyles and emergence of pathogens.</title>
        <authorList>
            <person name="Haridas S."/>
            <person name="Albert R."/>
            <person name="Binder M."/>
            <person name="Bloem J."/>
            <person name="Labutti K."/>
            <person name="Salamov A."/>
            <person name="Andreopoulos B."/>
            <person name="Baker S."/>
            <person name="Barry K."/>
            <person name="Bills G."/>
            <person name="Bluhm B."/>
            <person name="Cannon C."/>
            <person name="Castanera R."/>
            <person name="Culley D."/>
            <person name="Daum C."/>
            <person name="Ezra D."/>
            <person name="Gonzalez J."/>
            <person name="Henrissat B."/>
            <person name="Kuo A."/>
            <person name="Liang C."/>
            <person name="Lipzen A."/>
            <person name="Lutzoni F."/>
            <person name="Magnuson J."/>
            <person name="Mondo S."/>
            <person name="Nolan M."/>
            <person name="Ohm R."/>
            <person name="Pangilinan J."/>
            <person name="Park H.-J."/>
            <person name="Ramirez L."/>
            <person name="Alfaro M."/>
            <person name="Sun H."/>
            <person name="Tritt A."/>
            <person name="Yoshinaga Y."/>
            <person name="Zwiers L.-H."/>
            <person name="Turgeon B."/>
            <person name="Goodwin S."/>
            <person name="Spatafora J."/>
            <person name="Crous P."/>
            <person name="Grigoriev I."/>
        </authorList>
    </citation>
    <scope>NUCLEOTIDE SEQUENCE</scope>
    <source>
        <strain evidence="3">CBS 183.55</strain>
    </source>
</reference>
<sequence length="364" mass="39544">MASLEPSIINVPVFHTDVYTLLASTVTTLATKISPAASTSIASTLADSLAALPTSIGFPPLSSAFEAALVTGILPLPSAFEAPLATGIPPLPPASGSPLAVGKTHTPPIALVALLVITLSALIVFLGLCFIIFLRCRRRRSKWPHTKHELDKHNNDSPKHVSRPRVYDLKQGSPPDPQANDYKMRQRAESLARLEGLTPESTQEHRAPKRLRHSQTRRADSAVPREATIDEESADWEMQHKQAQIHVPQPVRKSTPAHLRAPASRDEHAPPFDPALCNPDFSGMYEDCERARKMEEIVVWLSAADDPHTRGSVVARAAARASAKTVGLHARVAEKKAAAAPRRDGGSRFKERFSLATQSYHGSI</sequence>
<feature type="compositionally biased region" description="Basic and acidic residues" evidence="1">
    <location>
        <begin position="182"/>
        <end position="192"/>
    </location>
</feature>
<feature type="compositionally biased region" description="Basic and acidic residues" evidence="1">
    <location>
        <begin position="146"/>
        <end position="159"/>
    </location>
</feature>
<dbReference type="EMBL" id="ML978989">
    <property type="protein sequence ID" value="KAF1924934.1"/>
    <property type="molecule type" value="Genomic_DNA"/>
</dbReference>
<gene>
    <name evidence="3" type="ORF">M421DRAFT_95080</name>
</gene>
<keyword evidence="2" id="KW-0812">Transmembrane</keyword>
<keyword evidence="4" id="KW-1185">Reference proteome</keyword>
<evidence type="ECO:0000313" key="3">
    <source>
        <dbReference type="EMBL" id="KAF1924934.1"/>
    </source>
</evidence>
<keyword evidence="2" id="KW-1133">Transmembrane helix</keyword>
<protein>
    <submittedName>
        <fullName evidence="3">Uncharacterized protein</fullName>
    </submittedName>
</protein>
<feature type="region of interest" description="Disordered" evidence="1">
    <location>
        <begin position="144"/>
        <end position="226"/>
    </location>
</feature>